<keyword evidence="4" id="KW-1185">Reference proteome</keyword>
<reference evidence="3" key="3">
    <citation type="submission" date="2015-04" db="UniProtKB">
        <authorList>
            <consortium name="EnsemblPlants"/>
        </authorList>
    </citation>
    <scope>IDENTIFICATION</scope>
    <source>
        <strain evidence="3">cv. Jemalong A17</strain>
    </source>
</reference>
<dbReference type="AlphaFoldDB" id="A0A072VKQ6"/>
<dbReference type="HOGENOM" id="CLU_2124721_0_0_1"/>
<dbReference type="EMBL" id="CM001217">
    <property type="protein sequence ID" value="KEH42008.1"/>
    <property type="molecule type" value="Genomic_DNA"/>
</dbReference>
<evidence type="ECO:0000313" key="4">
    <source>
        <dbReference type="Proteomes" id="UP000002051"/>
    </source>
</evidence>
<reference evidence="2 4" key="2">
    <citation type="journal article" date="2014" name="BMC Genomics">
        <title>An improved genome release (version Mt4.0) for the model legume Medicago truncatula.</title>
        <authorList>
            <person name="Tang H."/>
            <person name="Krishnakumar V."/>
            <person name="Bidwell S."/>
            <person name="Rosen B."/>
            <person name="Chan A."/>
            <person name="Zhou S."/>
            <person name="Gentzbittel L."/>
            <person name="Childs K.L."/>
            <person name="Yandell M."/>
            <person name="Gundlach H."/>
            <person name="Mayer K.F."/>
            <person name="Schwartz D.C."/>
            <person name="Town C.D."/>
        </authorList>
    </citation>
    <scope>GENOME REANNOTATION</scope>
    <source>
        <strain evidence="2">A17</strain>
        <strain evidence="3 4">cv. Jemalong A17</strain>
    </source>
</reference>
<proteinExistence type="predicted"/>
<name>A0A072VKQ6_MEDTR</name>
<organism evidence="2 4">
    <name type="scientific">Medicago truncatula</name>
    <name type="common">Barrel medic</name>
    <name type="synonym">Medicago tribuloides</name>
    <dbReference type="NCBI Taxonomy" id="3880"/>
    <lineage>
        <taxon>Eukaryota</taxon>
        <taxon>Viridiplantae</taxon>
        <taxon>Streptophyta</taxon>
        <taxon>Embryophyta</taxon>
        <taxon>Tracheophyta</taxon>
        <taxon>Spermatophyta</taxon>
        <taxon>Magnoliopsida</taxon>
        <taxon>eudicotyledons</taxon>
        <taxon>Gunneridae</taxon>
        <taxon>Pentapetalae</taxon>
        <taxon>rosids</taxon>
        <taxon>fabids</taxon>
        <taxon>Fabales</taxon>
        <taxon>Fabaceae</taxon>
        <taxon>Papilionoideae</taxon>
        <taxon>50 kb inversion clade</taxon>
        <taxon>NPAAA clade</taxon>
        <taxon>Hologalegina</taxon>
        <taxon>IRL clade</taxon>
        <taxon>Trifolieae</taxon>
        <taxon>Medicago</taxon>
    </lineage>
</organism>
<evidence type="ECO:0000313" key="2">
    <source>
        <dbReference type="EMBL" id="KEH42008.1"/>
    </source>
</evidence>
<reference evidence="2 4" key="1">
    <citation type="journal article" date="2011" name="Nature">
        <title>The Medicago genome provides insight into the evolution of rhizobial symbioses.</title>
        <authorList>
            <person name="Young N.D."/>
            <person name="Debelle F."/>
            <person name="Oldroyd G.E."/>
            <person name="Geurts R."/>
            <person name="Cannon S.B."/>
            <person name="Udvardi M.K."/>
            <person name="Benedito V.A."/>
            <person name="Mayer K.F."/>
            <person name="Gouzy J."/>
            <person name="Schoof H."/>
            <person name="Van de Peer Y."/>
            <person name="Proost S."/>
            <person name="Cook D.R."/>
            <person name="Meyers B.C."/>
            <person name="Spannagl M."/>
            <person name="Cheung F."/>
            <person name="De Mita S."/>
            <person name="Krishnakumar V."/>
            <person name="Gundlach H."/>
            <person name="Zhou S."/>
            <person name="Mudge J."/>
            <person name="Bharti A.K."/>
            <person name="Murray J.D."/>
            <person name="Naoumkina M.A."/>
            <person name="Rosen B."/>
            <person name="Silverstein K.A."/>
            <person name="Tang H."/>
            <person name="Rombauts S."/>
            <person name="Zhao P.X."/>
            <person name="Zhou P."/>
            <person name="Barbe V."/>
            <person name="Bardou P."/>
            <person name="Bechner M."/>
            <person name="Bellec A."/>
            <person name="Berger A."/>
            <person name="Berges H."/>
            <person name="Bidwell S."/>
            <person name="Bisseling T."/>
            <person name="Choisne N."/>
            <person name="Couloux A."/>
            <person name="Denny R."/>
            <person name="Deshpande S."/>
            <person name="Dai X."/>
            <person name="Doyle J.J."/>
            <person name="Dudez A.M."/>
            <person name="Farmer A.D."/>
            <person name="Fouteau S."/>
            <person name="Franken C."/>
            <person name="Gibelin C."/>
            <person name="Gish J."/>
            <person name="Goldstein S."/>
            <person name="Gonzalez A.J."/>
            <person name="Green P.J."/>
            <person name="Hallab A."/>
            <person name="Hartog M."/>
            <person name="Hua A."/>
            <person name="Humphray S.J."/>
            <person name="Jeong D.H."/>
            <person name="Jing Y."/>
            <person name="Jocker A."/>
            <person name="Kenton S.M."/>
            <person name="Kim D.J."/>
            <person name="Klee K."/>
            <person name="Lai H."/>
            <person name="Lang C."/>
            <person name="Lin S."/>
            <person name="Macmil S.L."/>
            <person name="Magdelenat G."/>
            <person name="Matthews L."/>
            <person name="McCorrison J."/>
            <person name="Monaghan E.L."/>
            <person name="Mun J.H."/>
            <person name="Najar F.Z."/>
            <person name="Nicholson C."/>
            <person name="Noirot C."/>
            <person name="O'Bleness M."/>
            <person name="Paule C.R."/>
            <person name="Poulain J."/>
            <person name="Prion F."/>
            <person name="Qin B."/>
            <person name="Qu C."/>
            <person name="Retzel E.F."/>
            <person name="Riddle C."/>
            <person name="Sallet E."/>
            <person name="Samain S."/>
            <person name="Samson N."/>
            <person name="Sanders I."/>
            <person name="Saurat O."/>
            <person name="Scarpelli C."/>
            <person name="Schiex T."/>
            <person name="Segurens B."/>
            <person name="Severin A.J."/>
            <person name="Sherrier D.J."/>
            <person name="Shi R."/>
            <person name="Sims S."/>
            <person name="Singer S.R."/>
            <person name="Sinharoy S."/>
            <person name="Sterck L."/>
            <person name="Viollet A."/>
            <person name="Wang B.B."/>
            <person name="Wang K."/>
            <person name="Wang M."/>
            <person name="Wang X."/>
            <person name="Warfsmann J."/>
            <person name="Weissenbach J."/>
            <person name="White D.D."/>
            <person name="White J.D."/>
            <person name="Wiley G.B."/>
            <person name="Wincker P."/>
            <person name="Xing Y."/>
            <person name="Yang L."/>
            <person name="Yao Z."/>
            <person name="Ying F."/>
            <person name="Zhai J."/>
            <person name="Zhou L."/>
            <person name="Zuber A."/>
            <person name="Denarie J."/>
            <person name="Dixon R.A."/>
            <person name="May G.D."/>
            <person name="Schwartz D.C."/>
            <person name="Rogers J."/>
            <person name="Quetier F."/>
            <person name="Town C.D."/>
            <person name="Roe B.A."/>
        </authorList>
    </citation>
    <scope>NUCLEOTIDE SEQUENCE [LARGE SCALE GENOMIC DNA]</scope>
    <source>
        <strain evidence="2">A17</strain>
        <strain evidence="3 4">cv. Jemalong A17</strain>
    </source>
</reference>
<feature type="region of interest" description="Disordered" evidence="1">
    <location>
        <begin position="69"/>
        <end position="93"/>
    </location>
</feature>
<dbReference type="Proteomes" id="UP000002051">
    <property type="component" value="Unassembled WGS sequence"/>
</dbReference>
<evidence type="ECO:0000256" key="1">
    <source>
        <dbReference type="SAM" id="MobiDB-lite"/>
    </source>
</evidence>
<feature type="compositionally biased region" description="Basic and acidic residues" evidence="1">
    <location>
        <begin position="69"/>
        <end position="84"/>
    </location>
</feature>
<evidence type="ECO:0000313" key="3">
    <source>
        <dbReference type="EnsemblPlants" id="KEH42008"/>
    </source>
</evidence>
<gene>
    <name evidence="2" type="ordered locus">MTR_1g059780</name>
</gene>
<dbReference type="EnsemblPlants" id="KEH42008">
    <property type="protein sequence ID" value="KEH42008"/>
    <property type="gene ID" value="MTR_1g059780"/>
</dbReference>
<protein>
    <submittedName>
        <fullName evidence="2 3">Uncharacterized protein</fullName>
    </submittedName>
</protein>
<sequence>MIEIGEGKSELKEITFNFTLPYKLQQKIEGGAAVMDGEGEEWSRLASSGVVVDIVRWFCFGWEMKKEERASDERERGRGNEIELRWGGGGSPLPPPNSATAYYYSRSIRVRDEG</sequence>
<accession>A0A072VKQ6</accession>